<feature type="domain" description="Ima1 N-terminal" evidence="7">
    <location>
        <begin position="8"/>
        <end position="132"/>
    </location>
</feature>
<dbReference type="InterPro" id="IPR018617">
    <property type="entry name" value="Ima1_N"/>
</dbReference>
<evidence type="ECO:0000256" key="6">
    <source>
        <dbReference type="SAM" id="MobiDB-lite"/>
    </source>
</evidence>
<evidence type="ECO:0000313" key="9">
    <source>
        <dbReference type="Proteomes" id="UP001147746"/>
    </source>
</evidence>
<keyword evidence="9" id="KW-1185">Reference proteome</keyword>
<dbReference type="GO" id="GO:0005637">
    <property type="term" value="C:nuclear inner membrane"/>
    <property type="evidence" value="ECO:0007669"/>
    <property type="project" value="UniProtKB-SubCell"/>
</dbReference>
<feature type="region of interest" description="Disordered" evidence="6">
    <location>
        <begin position="673"/>
        <end position="729"/>
    </location>
</feature>
<dbReference type="Proteomes" id="UP001147746">
    <property type="component" value="Unassembled WGS sequence"/>
</dbReference>
<reference evidence="8" key="2">
    <citation type="journal article" date="2023" name="IMA Fungus">
        <title>Comparative genomic study of the Penicillium genus elucidates a diverse pangenome and 15 lateral gene transfer events.</title>
        <authorList>
            <person name="Petersen C."/>
            <person name="Sorensen T."/>
            <person name="Nielsen M.R."/>
            <person name="Sondergaard T.E."/>
            <person name="Sorensen J.L."/>
            <person name="Fitzpatrick D.A."/>
            <person name="Frisvad J.C."/>
            <person name="Nielsen K.L."/>
        </authorList>
    </citation>
    <scope>NUCLEOTIDE SEQUENCE</scope>
    <source>
        <strain evidence="8">IBT 21472</strain>
    </source>
</reference>
<feature type="compositionally biased region" description="Low complexity" evidence="6">
    <location>
        <begin position="685"/>
        <end position="695"/>
    </location>
</feature>
<keyword evidence="3" id="KW-1133">Transmembrane helix</keyword>
<keyword evidence="2" id="KW-0812">Transmembrane</keyword>
<gene>
    <name evidence="8" type="ORF">N7476_004155</name>
</gene>
<feature type="compositionally biased region" description="Pro residues" evidence="6">
    <location>
        <begin position="384"/>
        <end position="402"/>
    </location>
</feature>
<dbReference type="PANTHER" id="PTHR28538:SF1">
    <property type="entry name" value="INTEGRAL INNER NUCLEAR MEMBRANE PROTEIN IMA1"/>
    <property type="match status" value="1"/>
</dbReference>
<keyword evidence="4" id="KW-0472">Membrane</keyword>
<dbReference type="GO" id="GO:0034506">
    <property type="term" value="C:chromosome, centromeric core domain"/>
    <property type="evidence" value="ECO:0007669"/>
    <property type="project" value="TreeGrafter"/>
</dbReference>
<feature type="region of interest" description="Disordered" evidence="6">
    <location>
        <begin position="823"/>
        <end position="872"/>
    </location>
</feature>
<organism evidence="8 9">
    <name type="scientific">Penicillium atrosanguineum</name>
    <dbReference type="NCBI Taxonomy" id="1132637"/>
    <lineage>
        <taxon>Eukaryota</taxon>
        <taxon>Fungi</taxon>
        <taxon>Dikarya</taxon>
        <taxon>Ascomycota</taxon>
        <taxon>Pezizomycotina</taxon>
        <taxon>Eurotiomycetes</taxon>
        <taxon>Eurotiomycetidae</taxon>
        <taxon>Eurotiales</taxon>
        <taxon>Aspergillaceae</taxon>
        <taxon>Penicillium</taxon>
    </lineage>
</organism>
<feature type="compositionally biased region" description="Polar residues" evidence="6">
    <location>
        <begin position="410"/>
        <end position="427"/>
    </location>
</feature>
<evidence type="ECO:0000256" key="1">
    <source>
        <dbReference type="ARBA" id="ARBA00004473"/>
    </source>
</evidence>
<evidence type="ECO:0000256" key="2">
    <source>
        <dbReference type="ARBA" id="ARBA00022692"/>
    </source>
</evidence>
<evidence type="ECO:0000256" key="5">
    <source>
        <dbReference type="ARBA" id="ARBA00023242"/>
    </source>
</evidence>
<evidence type="ECO:0000313" key="8">
    <source>
        <dbReference type="EMBL" id="KAJ5321153.1"/>
    </source>
</evidence>
<protein>
    <recommendedName>
        <fullName evidence="7">Ima1 N-terminal domain-containing protein</fullName>
    </recommendedName>
</protein>
<dbReference type="OrthoDB" id="5966927at2759"/>
<accession>A0A9W9Q1K4</accession>
<feature type="region of interest" description="Disordered" evidence="6">
    <location>
        <begin position="757"/>
        <end position="803"/>
    </location>
</feature>
<feature type="compositionally biased region" description="Polar residues" evidence="6">
    <location>
        <begin position="716"/>
        <end position="729"/>
    </location>
</feature>
<sequence>MALFPKRLTCHGCGHRSPQPVRGSIGKFHCSHCDADTYLDQNGEITDPPAAETNPAGVWSPRPDPADSIARGSDLFCSQCLRNQHLLTTSLANYSEASDDPNHPDEERRIEAFRKTMEDQYPQVCDACEPRVVQRMRQAGYEAKADHLRRMMDRSRASKAAKRERNWGWRSLLVYAGALGYWGSVGGQLAWDAMSTLTGPNFGHNDFLESMPSLLSCGRHAWEIRRIPNECSHDLASLAGLSLVAGCLSIWWNPKLRMKVNGKDGRFIGLSEYYKGQLVVLVARCVFWALLKDPSASGLKSDLPPALHMFMFMFTILSVVVSRQVVRYDASPLVNWADHSWETRVRSPGSSPAPADRGQPQINSPNGNDKPFTPSFPIGKLATAPPPADKSPVVPPTPPPVPDDMDWTPSAPQNLRPSVSVTQRNLPSPSVFDGPSPFYGNLPAAPKPPAWNLRTRQSNKPIEQVVQPNPFHRSPVQAPNMLQQYRAKPEAIFQAPRFFPRADYNQMTGLEALFEDTFDISKDAPKRDKGHGERNQGAPSRPIQSQLVYQYLRLGLLLASMAAWTFSQNHELFVKGNYIEASALGSASLIAGFAFLEAVKRPMVHWNGMEILVYLTELVAAVHLGSHLPKVDFERAYFDRYGKLLLVFMTVQEFLGLLAFHRALPVAGMPDAQKPTSPFFPQPGSPQRQSQSPKPGAIAWPSVESPPNRSPVAPSFGSQQPAPLPSFSQRSAPVLSFGSSDGASTLSSALPEVPNYGLSSSRSLNTFPSKNPHSFTMSDLRASDPPSDYEQDSDTETIATTATNRTDATGLNIRYGRNQHIGLNSAFSPRKNELGSGIGGLSLEDRPTPRRMTRSQTQQGIGSLRRPGHPIR</sequence>
<evidence type="ECO:0000259" key="7">
    <source>
        <dbReference type="Pfam" id="PF09779"/>
    </source>
</evidence>
<dbReference type="PANTHER" id="PTHR28538">
    <property type="entry name" value="INTEGRAL INNER NUCLEAR MEMBRANE PROTEIN IMA1"/>
    <property type="match status" value="1"/>
</dbReference>
<proteinExistence type="predicted"/>
<feature type="region of interest" description="Disordered" evidence="6">
    <location>
        <begin position="343"/>
        <end position="427"/>
    </location>
</feature>
<dbReference type="GO" id="GO:0034992">
    <property type="term" value="C:microtubule organizing center attachment site"/>
    <property type="evidence" value="ECO:0007669"/>
    <property type="project" value="TreeGrafter"/>
</dbReference>
<comment type="subcellular location">
    <subcellularLocation>
        <location evidence="1">Nucleus inner membrane</location>
        <topology evidence="1">Multi-pass membrane protein</topology>
    </subcellularLocation>
</comment>
<dbReference type="Pfam" id="PF09779">
    <property type="entry name" value="Ima1_N"/>
    <property type="match status" value="1"/>
</dbReference>
<dbReference type="InterPro" id="IPR042321">
    <property type="entry name" value="Ima1"/>
</dbReference>
<feature type="region of interest" description="Disordered" evidence="6">
    <location>
        <begin position="41"/>
        <end position="65"/>
    </location>
</feature>
<feature type="compositionally biased region" description="Polar residues" evidence="6">
    <location>
        <begin position="757"/>
        <end position="777"/>
    </location>
</feature>
<dbReference type="AlphaFoldDB" id="A0A9W9Q1K4"/>
<dbReference type="EMBL" id="JAPZBO010000003">
    <property type="protein sequence ID" value="KAJ5321153.1"/>
    <property type="molecule type" value="Genomic_DNA"/>
</dbReference>
<evidence type="ECO:0000256" key="4">
    <source>
        <dbReference type="ARBA" id="ARBA00023136"/>
    </source>
</evidence>
<comment type="caution">
    <text evidence="8">The sequence shown here is derived from an EMBL/GenBank/DDBJ whole genome shotgun (WGS) entry which is preliminary data.</text>
</comment>
<name>A0A9W9Q1K4_9EURO</name>
<keyword evidence="5" id="KW-0539">Nucleus</keyword>
<reference evidence="8" key="1">
    <citation type="submission" date="2022-12" db="EMBL/GenBank/DDBJ databases">
        <authorList>
            <person name="Petersen C."/>
        </authorList>
    </citation>
    <scope>NUCLEOTIDE SEQUENCE</scope>
    <source>
        <strain evidence="8">IBT 21472</strain>
    </source>
</reference>
<dbReference type="GO" id="GO:0071765">
    <property type="term" value="P:nuclear inner membrane organization"/>
    <property type="evidence" value="ECO:0007669"/>
    <property type="project" value="InterPro"/>
</dbReference>
<evidence type="ECO:0000256" key="3">
    <source>
        <dbReference type="ARBA" id="ARBA00022989"/>
    </source>
</evidence>
<dbReference type="GO" id="GO:0044732">
    <property type="term" value="C:mitotic spindle pole body"/>
    <property type="evidence" value="ECO:0007669"/>
    <property type="project" value="TreeGrafter"/>
</dbReference>